<dbReference type="RefSeq" id="YP_007007301.1">
    <property type="nucleotide sequence ID" value="NC_019526.1"/>
</dbReference>
<dbReference type="KEGG" id="vg:14012734"/>
<evidence type="ECO:0000313" key="2">
    <source>
        <dbReference type="EMBL" id="AFA44419.1"/>
    </source>
</evidence>
<feature type="transmembrane region" description="Helical" evidence="1">
    <location>
        <begin position="25"/>
        <end position="48"/>
    </location>
</feature>
<gene>
    <name evidence="2" type="ORF">RaK2_00146</name>
</gene>
<dbReference type="Proteomes" id="UP000007524">
    <property type="component" value="Segment"/>
</dbReference>
<evidence type="ECO:0000256" key="1">
    <source>
        <dbReference type="SAM" id="Phobius"/>
    </source>
</evidence>
<accession>H6X3V3</accession>
<dbReference type="EMBL" id="JQ513383">
    <property type="protein sequence ID" value="AFA44419.1"/>
    <property type="molecule type" value="Genomic_DNA"/>
</dbReference>
<proteinExistence type="predicted"/>
<evidence type="ECO:0000313" key="3">
    <source>
        <dbReference type="Proteomes" id="UP000007524"/>
    </source>
</evidence>
<keyword evidence="3" id="KW-1185">Reference proteome</keyword>
<dbReference type="GeneID" id="14012734"/>
<dbReference type="OrthoDB" id="9739at10239"/>
<keyword evidence="1" id="KW-1133">Transmembrane helix</keyword>
<reference evidence="2 3" key="1">
    <citation type="journal article" date="2012" name="J. Virol.">
        <title>Genome of Klebsiella sp.-Infecting Bacteriophage vB_KleM_RaK2.</title>
        <authorList>
            <person name="Simoliunas E."/>
            <person name="Kaliniene L."/>
            <person name="Truncaite L."/>
            <person name="Klausa V."/>
            <person name="Zajanckauskaite A."/>
            <person name="Meskys R."/>
        </authorList>
    </citation>
    <scope>NUCLEOTIDE SEQUENCE [LARGE SCALE GENOMIC DNA]</scope>
</reference>
<name>H6X3V3_9CAUD</name>
<keyword evidence="1" id="KW-0472">Membrane</keyword>
<keyword evidence="1" id="KW-0812">Transmembrane</keyword>
<sequence>MNINFDSENINKLLDMITKWKTSKIITVFFCLVIGFIIYSTADSWTLYINNTLNNPNKHEELGNSTKYTIKKENKDTIDKGLTKAINAYPNDISMILVYKYVPENTQFSERRILVTYKVNPPNKDDISVYHLDNLPLSSFLAETNKLWNNHIYYVEIKKIYTEYLKDSNETRNEYTSQINYPALVNDGNVYLVSAPVKFATITGYIAVYFKRVPKDEAEVEQFNNIAQNIANDVGYYLEY</sequence>
<organism evidence="2 3">
    <name type="scientific">Klebsiella phage vB_KleM_RaK2</name>
    <dbReference type="NCBI Taxonomy" id="1147094"/>
    <lineage>
        <taxon>Viruses</taxon>
        <taxon>Duplodnaviria</taxon>
        <taxon>Heunggongvirae</taxon>
        <taxon>Uroviricota</taxon>
        <taxon>Caudoviricetes</taxon>
        <taxon>Alcyoneusvirus</taxon>
        <taxon>Alcyoneusvirus RaK2</taxon>
    </lineage>
</organism>
<protein>
    <submittedName>
        <fullName evidence="2">Uncharacterized protein</fullName>
    </submittedName>
</protein>